<evidence type="ECO:0008006" key="3">
    <source>
        <dbReference type="Google" id="ProtNLM"/>
    </source>
</evidence>
<evidence type="ECO:0000313" key="1">
    <source>
        <dbReference type="EMBL" id="AOX18039.1"/>
    </source>
</evidence>
<name>A0A1D8UWN7_9PROT</name>
<accession>A0A1D8UWN7</accession>
<dbReference type="Pfam" id="PF11159">
    <property type="entry name" value="DUF2939"/>
    <property type="match status" value="1"/>
</dbReference>
<sequence length="159" mass="17227">MAMLTIICIYALSPYIALWSINNALRSHDAQTLSSHIDWSALTHSLKEESVAAILGPPPAADDLPDFGSSFATNAVSHAIDTRLTPDTLLSLAGQLIPSNKGSTGSPSDILSHLSAHFVALTRFEARVTTTPGQAPTVVHMKFEHWRWQITRLEMPQAA</sequence>
<protein>
    <recommendedName>
        <fullName evidence="3">DUF2939 domain-containing protein</fullName>
    </recommendedName>
</protein>
<reference evidence="1 2" key="1">
    <citation type="journal article" date="2016" name="Microb. Cell Fact.">
        <title>Dissection of exopolysaccharide biosynthesis in Kozakia baliensis.</title>
        <authorList>
            <person name="Brandt J.U."/>
            <person name="Jakob F."/>
            <person name="Behr J."/>
            <person name="Geissler A.J."/>
            <person name="Vogel R.F."/>
        </authorList>
    </citation>
    <scope>NUCLEOTIDE SEQUENCE [LARGE SCALE GENOMIC DNA]</scope>
    <source>
        <strain evidence="1 2">DSM 14400</strain>
    </source>
</reference>
<dbReference type="Proteomes" id="UP000179145">
    <property type="component" value="Chromosome"/>
</dbReference>
<dbReference type="eggNOG" id="ENOG5032S7K">
    <property type="taxonomic scope" value="Bacteria"/>
</dbReference>
<dbReference type="InterPro" id="IPR021330">
    <property type="entry name" value="DUF2939"/>
</dbReference>
<dbReference type="STRING" id="153496.A0U89_01755"/>
<evidence type="ECO:0000313" key="2">
    <source>
        <dbReference type="Proteomes" id="UP000179145"/>
    </source>
</evidence>
<dbReference type="AlphaFoldDB" id="A0A1D8UWN7"/>
<keyword evidence="2" id="KW-1185">Reference proteome</keyword>
<proteinExistence type="predicted"/>
<dbReference type="KEGG" id="kba:A0U89_01755"/>
<organism evidence="1 2">
    <name type="scientific">Kozakia baliensis</name>
    <dbReference type="NCBI Taxonomy" id="153496"/>
    <lineage>
        <taxon>Bacteria</taxon>
        <taxon>Pseudomonadati</taxon>
        <taxon>Pseudomonadota</taxon>
        <taxon>Alphaproteobacteria</taxon>
        <taxon>Acetobacterales</taxon>
        <taxon>Acetobacteraceae</taxon>
        <taxon>Kozakia</taxon>
    </lineage>
</organism>
<dbReference type="EMBL" id="CP014674">
    <property type="protein sequence ID" value="AOX18039.1"/>
    <property type="molecule type" value="Genomic_DNA"/>
</dbReference>
<gene>
    <name evidence="1" type="ORF">A0U89_01755</name>
</gene>